<evidence type="ECO:0000313" key="2">
    <source>
        <dbReference type="EMBL" id="AFZ23773.1"/>
    </source>
</evidence>
<name>K9WU93_9NOST</name>
<dbReference type="PANTHER" id="PTHR34818">
    <property type="entry name" value="PROTEIN BLI-3"/>
    <property type="match status" value="1"/>
</dbReference>
<protein>
    <submittedName>
        <fullName evidence="2">Putative stress protein (General stress protein 26)</fullName>
    </submittedName>
</protein>
<dbReference type="PANTHER" id="PTHR34818:SF1">
    <property type="entry name" value="PROTEIN BLI-3"/>
    <property type="match status" value="1"/>
</dbReference>
<dbReference type="Gene3D" id="2.30.110.10">
    <property type="entry name" value="Electron Transport, Fmn-binding Protein, Chain A"/>
    <property type="match status" value="1"/>
</dbReference>
<accession>K9WU93</accession>
<reference evidence="2 3" key="1">
    <citation type="submission" date="2012-06" db="EMBL/GenBank/DDBJ databases">
        <title>Finished chromosome of genome of Cylindrospermum stagnale PCC 7417.</title>
        <authorList>
            <consortium name="US DOE Joint Genome Institute"/>
            <person name="Gugger M."/>
            <person name="Coursin T."/>
            <person name="Rippka R."/>
            <person name="Tandeau De Marsac N."/>
            <person name="Huntemann M."/>
            <person name="Wei C.-L."/>
            <person name="Han J."/>
            <person name="Detter J.C."/>
            <person name="Han C."/>
            <person name="Tapia R."/>
            <person name="Chen A."/>
            <person name="Kyrpides N."/>
            <person name="Mavromatis K."/>
            <person name="Markowitz V."/>
            <person name="Szeto E."/>
            <person name="Ivanova N."/>
            <person name="Pagani I."/>
            <person name="Pati A."/>
            <person name="Goodwin L."/>
            <person name="Nordberg H.P."/>
            <person name="Cantor M.N."/>
            <person name="Hua S.X."/>
            <person name="Woyke T."/>
            <person name="Kerfeld C.A."/>
        </authorList>
    </citation>
    <scope>NUCLEOTIDE SEQUENCE [LARGE SCALE GENOMIC DNA]</scope>
    <source>
        <strain evidence="2 3">PCC 7417</strain>
    </source>
</reference>
<evidence type="ECO:0000313" key="3">
    <source>
        <dbReference type="Proteomes" id="UP000010475"/>
    </source>
</evidence>
<organism evidence="2 3">
    <name type="scientific">Cylindrospermum stagnale PCC 7417</name>
    <dbReference type="NCBI Taxonomy" id="56107"/>
    <lineage>
        <taxon>Bacteria</taxon>
        <taxon>Bacillati</taxon>
        <taxon>Cyanobacteriota</taxon>
        <taxon>Cyanophyceae</taxon>
        <taxon>Nostocales</taxon>
        <taxon>Nostocaceae</taxon>
        <taxon>Cylindrospermum</taxon>
    </lineage>
</organism>
<dbReference type="KEGG" id="csg:Cylst_1489"/>
<proteinExistence type="predicted"/>
<gene>
    <name evidence="2" type="ORF">Cylst_1489</name>
</gene>
<dbReference type="Pfam" id="PF16242">
    <property type="entry name" value="Pyrid_ox_like"/>
    <property type="match status" value="1"/>
</dbReference>
<dbReference type="InterPro" id="IPR052917">
    <property type="entry name" value="Stress-Dev_Protein"/>
</dbReference>
<dbReference type="RefSeq" id="WP_015207029.1">
    <property type="nucleotide sequence ID" value="NC_019757.1"/>
</dbReference>
<dbReference type="InterPro" id="IPR012349">
    <property type="entry name" value="Split_barrel_FMN-bd"/>
</dbReference>
<dbReference type="SUPFAM" id="SSF50475">
    <property type="entry name" value="FMN-binding split barrel"/>
    <property type="match status" value="1"/>
</dbReference>
<keyword evidence="3" id="KW-1185">Reference proteome</keyword>
<dbReference type="AlphaFoldDB" id="K9WU93"/>
<dbReference type="HOGENOM" id="CLU_091428_1_1_3"/>
<feature type="domain" description="General stress protein FMN-binding split barrel" evidence="1">
    <location>
        <begin position="12"/>
        <end position="140"/>
    </location>
</feature>
<dbReference type="EMBL" id="CP003642">
    <property type="protein sequence ID" value="AFZ23773.1"/>
    <property type="molecule type" value="Genomic_DNA"/>
</dbReference>
<dbReference type="eggNOG" id="COG3871">
    <property type="taxonomic scope" value="Bacteria"/>
</dbReference>
<sequence>MTTSTDRNQQFYQLDKLIKDIGFGMLTTVDEDGSLHSRPMFVNNEIDFEGVLWFFTDARSHKVLEIQHRQQVNVSFSSLEKQQYISISGTAQLVTDHNKLQQLWQPELQTWFPKGLEEPDIALLKVNINKADYWDNRSSSQPQKII</sequence>
<dbReference type="STRING" id="56107.Cylst_1489"/>
<dbReference type="OrthoDB" id="9795235at2"/>
<dbReference type="InterPro" id="IPR038725">
    <property type="entry name" value="YdaG_split_barrel_FMN-bd"/>
</dbReference>
<evidence type="ECO:0000259" key="1">
    <source>
        <dbReference type="Pfam" id="PF16242"/>
    </source>
</evidence>
<dbReference type="Proteomes" id="UP000010475">
    <property type="component" value="Chromosome"/>
</dbReference>